<dbReference type="OrthoDB" id="9815702at2"/>
<feature type="transmembrane region" description="Helical" evidence="5">
    <location>
        <begin position="391"/>
        <end position="413"/>
    </location>
</feature>
<dbReference type="AlphaFoldDB" id="A0A4R1BPP2"/>
<dbReference type="PANTHER" id="PTHR43424">
    <property type="entry name" value="LOCUS PUTATIVE PROTEIN 1-RELATED"/>
    <property type="match status" value="1"/>
</dbReference>
<name>A0A4R1BPP2_9BACT</name>
<evidence type="ECO:0000256" key="4">
    <source>
        <dbReference type="ARBA" id="ARBA00023136"/>
    </source>
</evidence>
<dbReference type="RefSeq" id="WP_131446487.1">
    <property type="nucleotide sequence ID" value="NZ_SJZI01000002.1"/>
</dbReference>
<feature type="transmembrane region" description="Helical" evidence="5">
    <location>
        <begin position="330"/>
        <end position="353"/>
    </location>
</feature>
<feature type="transmembrane region" description="Helical" evidence="5">
    <location>
        <begin position="20"/>
        <end position="41"/>
    </location>
</feature>
<dbReference type="Proteomes" id="UP000295334">
    <property type="component" value="Unassembled WGS sequence"/>
</dbReference>
<evidence type="ECO:0000313" key="6">
    <source>
        <dbReference type="EMBL" id="TCJ19297.1"/>
    </source>
</evidence>
<dbReference type="EMBL" id="SJZI01000002">
    <property type="protein sequence ID" value="TCJ19297.1"/>
    <property type="molecule type" value="Genomic_DNA"/>
</dbReference>
<feature type="transmembrane region" description="Helical" evidence="5">
    <location>
        <begin position="154"/>
        <end position="174"/>
    </location>
</feature>
<evidence type="ECO:0000256" key="2">
    <source>
        <dbReference type="ARBA" id="ARBA00022692"/>
    </source>
</evidence>
<feature type="transmembrane region" description="Helical" evidence="5">
    <location>
        <begin position="425"/>
        <end position="447"/>
    </location>
</feature>
<dbReference type="Pfam" id="PF01943">
    <property type="entry name" value="Polysacc_synt"/>
    <property type="match status" value="1"/>
</dbReference>
<feature type="transmembrane region" description="Helical" evidence="5">
    <location>
        <begin position="298"/>
        <end position="318"/>
    </location>
</feature>
<organism evidence="6 7">
    <name type="scientific">Flaviaesturariibacter flavus</name>
    <dbReference type="NCBI Taxonomy" id="2502780"/>
    <lineage>
        <taxon>Bacteria</taxon>
        <taxon>Pseudomonadati</taxon>
        <taxon>Bacteroidota</taxon>
        <taxon>Chitinophagia</taxon>
        <taxon>Chitinophagales</taxon>
        <taxon>Chitinophagaceae</taxon>
        <taxon>Flaviaestuariibacter</taxon>
    </lineage>
</organism>
<feature type="transmembrane region" description="Helical" evidence="5">
    <location>
        <begin position="101"/>
        <end position="122"/>
    </location>
</feature>
<comment type="caution">
    <text evidence="6">The sequence shown here is derived from an EMBL/GenBank/DDBJ whole genome shotgun (WGS) entry which is preliminary data.</text>
</comment>
<dbReference type="GO" id="GO:0016020">
    <property type="term" value="C:membrane"/>
    <property type="evidence" value="ECO:0007669"/>
    <property type="project" value="UniProtKB-SubCell"/>
</dbReference>
<feature type="transmembrane region" description="Helical" evidence="5">
    <location>
        <begin position="180"/>
        <end position="202"/>
    </location>
</feature>
<evidence type="ECO:0000256" key="1">
    <source>
        <dbReference type="ARBA" id="ARBA00004141"/>
    </source>
</evidence>
<feature type="transmembrane region" description="Helical" evidence="5">
    <location>
        <begin position="453"/>
        <end position="474"/>
    </location>
</feature>
<gene>
    <name evidence="6" type="ORF">EPD60_02445</name>
</gene>
<feature type="transmembrane region" description="Helical" evidence="5">
    <location>
        <begin position="61"/>
        <end position="80"/>
    </location>
</feature>
<dbReference type="PANTHER" id="PTHR43424:SF1">
    <property type="entry name" value="LOCUS PUTATIVE PROTEIN 1-RELATED"/>
    <property type="match status" value="1"/>
</dbReference>
<keyword evidence="4 5" id="KW-0472">Membrane</keyword>
<keyword evidence="2 5" id="KW-0812">Transmembrane</keyword>
<keyword evidence="3 5" id="KW-1133">Transmembrane helix</keyword>
<keyword evidence="7" id="KW-1185">Reference proteome</keyword>
<feature type="transmembrane region" description="Helical" evidence="5">
    <location>
        <begin position="365"/>
        <end position="385"/>
    </location>
</feature>
<sequence length="496" mass="54803">MQEGGNKRHPTPTVSLKKNLAYNFLLSLSQVLFPLLSIPWISRALDPQGLGRVAFIDGLTYYFMVLAEAGIITYGIRAVARNRYDPPALKQLVSELLSLHLLTTLCSAIVYIITVFILYGRIGDPRLIWFSLSLLLLNGFACEWYYWGREEFRYITLRSLLVRALALLSLFLLVRRPEHYVRYYAIVAGSAIVILLLNLLRLHATAGISFRRLQWKKHLRFTGINYGVSIVYSIPLLLDNVLLGLLAGPAAVALYAYAVKIVRLLASFLTDAFLVLYPRTVTQLHGDDHEGARRTLRLSADGLLLLVLPAGAGLWLVAEPFTAFYFGPGFAGVAPHLRILAIFPVLMVGALFLNKQVLLPRDRELLVLYGLIVGAAVFLMTALLLCPHMRGPGMAWALIAGEAATLLCNVFFVRRMYPGLLQLKARVVVAAFGSAAAFFAIGAGLSALDLSPLLRGALLVPACVLAWLAIILTLRPEVTQVAISYFFKRNKTLPLA</sequence>
<evidence type="ECO:0000256" key="3">
    <source>
        <dbReference type="ARBA" id="ARBA00022989"/>
    </source>
</evidence>
<feature type="transmembrane region" description="Helical" evidence="5">
    <location>
        <begin position="254"/>
        <end position="277"/>
    </location>
</feature>
<feature type="transmembrane region" description="Helical" evidence="5">
    <location>
        <begin position="223"/>
        <end position="248"/>
    </location>
</feature>
<evidence type="ECO:0000256" key="5">
    <source>
        <dbReference type="SAM" id="Phobius"/>
    </source>
</evidence>
<comment type="subcellular location">
    <subcellularLocation>
        <location evidence="1">Membrane</location>
        <topology evidence="1">Multi-pass membrane protein</topology>
    </subcellularLocation>
</comment>
<reference evidence="6 7" key="1">
    <citation type="submission" date="2019-03" db="EMBL/GenBank/DDBJ databases">
        <authorList>
            <person name="Kim M.K.M."/>
        </authorList>
    </citation>
    <scope>NUCLEOTIDE SEQUENCE [LARGE SCALE GENOMIC DNA]</scope>
    <source>
        <strain evidence="6 7">17J68-12</strain>
    </source>
</reference>
<feature type="transmembrane region" description="Helical" evidence="5">
    <location>
        <begin position="128"/>
        <end position="147"/>
    </location>
</feature>
<dbReference type="InterPro" id="IPR002797">
    <property type="entry name" value="Polysacc_synth"/>
</dbReference>
<proteinExistence type="predicted"/>
<accession>A0A4R1BPP2</accession>
<dbReference type="InterPro" id="IPR052556">
    <property type="entry name" value="PolySynth_Transporter"/>
</dbReference>
<protein>
    <submittedName>
        <fullName evidence="6">Uncharacterized protein</fullName>
    </submittedName>
</protein>
<evidence type="ECO:0000313" key="7">
    <source>
        <dbReference type="Proteomes" id="UP000295334"/>
    </source>
</evidence>